<feature type="compositionally biased region" description="Low complexity" evidence="2">
    <location>
        <begin position="933"/>
        <end position="948"/>
    </location>
</feature>
<dbReference type="GeneID" id="28850267"/>
<dbReference type="OrthoDB" id="2149224at2759"/>
<comment type="caution">
    <text evidence="4">The sequence shown here is derived from an EMBL/GenBank/DDBJ whole genome shotgun (WGS) entry which is preliminary data.</text>
</comment>
<dbReference type="GO" id="GO:0005543">
    <property type="term" value="F:phospholipid binding"/>
    <property type="evidence" value="ECO:0007669"/>
    <property type="project" value="InterPro"/>
</dbReference>
<dbReference type="GO" id="GO:0032065">
    <property type="term" value="P:maintenance of protein location in cell cortex"/>
    <property type="evidence" value="ECO:0007669"/>
    <property type="project" value="InterPro"/>
</dbReference>
<feature type="compositionally biased region" description="Basic and acidic residues" evidence="2">
    <location>
        <begin position="837"/>
        <end position="849"/>
    </location>
</feature>
<feature type="compositionally biased region" description="Basic and acidic residues" evidence="2">
    <location>
        <begin position="1360"/>
        <end position="1376"/>
    </location>
</feature>
<feature type="compositionally biased region" description="Polar residues" evidence="2">
    <location>
        <begin position="1260"/>
        <end position="1304"/>
    </location>
</feature>
<feature type="compositionally biased region" description="Basic and acidic residues" evidence="2">
    <location>
        <begin position="57"/>
        <end position="70"/>
    </location>
</feature>
<keyword evidence="5" id="KW-1185">Reference proteome</keyword>
<dbReference type="Pfam" id="PF12814">
    <property type="entry name" value="Mcp5_PH"/>
    <property type="match status" value="1"/>
</dbReference>
<feature type="compositionally biased region" description="Polar residues" evidence="2">
    <location>
        <begin position="718"/>
        <end position="736"/>
    </location>
</feature>
<sequence length="1395" mass="154465">MTEWETDDEYTTKGHGVSTLSTTPKESFSRTPSAKSKRSSRRSMTPPARGPSPSKMATDRTEKRSSRDVTNDETISILDPRRFTPTLHANLVSEILALRRDQDEKTKQIENLENALHSVKEEHEQLQESLTVTSKESRSLKRQLSLLEGGTSSALGELARERDEAVDSISDAKKRLDLVQKKLRSQEDDSQRVHDLWAQEKDNWEDERRRYERKLHIAESRLKLVLDEVAVYQANHMNGNQNGTVHDHESETEESGKDNDAGSVRTMSMTNSIRHSLLSGPVLHPGNSLADELNFDDDDQTDADGRESVLSIRTSPKHTRTFSRDSVASRLHRRNHSIESLKRPGSVARGKLFMNPSVLEALEGEDEENEPQVQETGLLKASYTDTGIQYSPPPSPDIPRFKSPTPDMASQRVKTPECGSPARADTEIEANQRKKRVHITRPLVIEPPKPDNKMVSAAAQTVEMPLSPPKTPQTPFIELQVPEPTPVLMVTSSTQTDGPLSAAHDAALSQSRLAPSPPPLEIPTINIQPPTSRPATPREPRLPQHFKHFGCQVNISSPMSTSDASVQTEGIQVDKRLALLPAHLQPSAITSRPTSPNVSKPGADNDFTPVPPRNPRRLTNSHDGPELPSSPITSPGDDEDLQDSYLSLIDDHPLSGQKGAPKRSNRISSIFAGFDTASSDEGDEFGDVDVSDSEYRTALSAPKPQSTSTKTAKRGSFGTVTTSPEQQRSKPLTKSSIKPIGTELYSSFSLADKENMPKGHIRKPSRTYEKAPPPAPSSNSSNRTSAMRKAAIIQSGMVTQQSRSRSPSLPDGKYPPFPIPNRASSRRSQLGLYTPSDGRESPTRGEMWHRRGSSSRSSYQSHSIRKVRSAAALPRAHRYRRHGSRSPPPLSPSTEAPESPGLPPLPRNDITTPRNGRERAPPSYRRHRHELSTTTDNTNNTVPTTDTNASHTTGVVDAIAQTMVGEWMLKYVRRRKSFSVTENSGKDDSSNDRHKRWVWLAPYERSILWSSKQPSSGSALLGKTGRKLTIQSVLDVKDDNPAPKVMPTIFNRSILILTPQRALKFTASSAERHYLWLTALSFLAHSSQAVPEIISAPHPNVKPQPQQQQQQQPQPQQQQLQHQPQLQQHQPLPDFEVPQSRLKRGGIRDSIRLAKGKTAAARMGVPSVPSIPSIPSSRMSEATGFRVPDSSSALSGGHSREQSREAAEPPFIPRFSERSAHAAAGHGRKRSNTGGHVAPPLSFRGFSGPAGTGNAPHYSGHSTANGSLDTSMSSEVYQSQGSTNTTWNMSQTASQRTSEASSRPSNFFDAIGTVRMEAFISPLAYSQYNEYPDDRSEDFHRVARRRSKEIRRRNSRSRHRDSYGYRAGRSEDSYGRGRYQAEEDYFLRDDPFKGF</sequence>
<evidence type="ECO:0000259" key="3">
    <source>
        <dbReference type="Pfam" id="PF12814"/>
    </source>
</evidence>
<feature type="compositionally biased region" description="Basic and acidic residues" evidence="2">
    <location>
        <begin position="1198"/>
        <end position="1207"/>
    </location>
</feature>
<evidence type="ECO:0000313" key="4">
    <source>
        <dbReference type="EMBL" id="OAQ61867.1"/>
    </source>
</evidence>
<evidence type="ECO:0000313" key="5">
    <source>
        <dbReference type="Proteomes" id="UP000078397"/>
    </source>
</evidence>
<feature type="compositionally biased region" description="Low complexity" evidence="2">
    <location>
        <begin position="1165"/>
        <end position="1177"/>
    </location>
</feature>
<feature type="compositionally biased region" description="Acidic residues" evidence="2">
    <location>
        <begin position="678"/>
        <end position="692"/>
    </location>
</feature>
<feature type="compositionally biased region" description="Polar residues" evidence="2">
    <location>
        <begin position="796"/>
        <end position="807"/>
    </location>
</feature>
<accession>A0A179F904</accession>
<dbReference type="GO" id="GO:0005739">
    <property type="term" value="C:mitochondrion"/>
    <property type="evidence" value="ECO:0007669"/>
    <property type="project" value="TreeGrafter"/>
</dbReference>
<dbReference type="SUPFAM" id="SSF50729">
    <property type="entry name" value="PH domain-like"/>
    <property type="match status" value="1"/>
</dbReference>
<dbReference type="GO" id="GO:0015631">
    <property type="term" value="F:tubulin binding"/>
    <property type="evidence" value="ECO:0007669"/>
    <property type="project" value="TreeGrafter"/>
</dbReference>
<evidence type="ECO:0000256" key="2">
    <source>
        <dbReference type="SAM" id="MobiDB-lite"/>
    </source>
</evidence>
<dbReference type="EMBL" id="LSBJ02000007">
    <property type="protein sequence ID" value="OAQ61867.1"/>
    <property type="molecule type" value="Genomic_DNA"/>
</dbReference>
<feature type="domain" description="Pleckstrin homology" evidence="3">
    <location>
        <begin position="955"/>
        <end position="1086"/>
    </location>
</feature>
<proteinExistence type="predicted"/>
<feature type="region of interest" description="Disordered" evidence="2">
    <location>
        <begin position="1344"/>
        <end position="1376"/>
    </location>
</feature>
<dbReference type="InterPro" id="IPR053005">
    <property type="entry name" value="Nuclear_Pos-Cytoskel_Interact"/>
</dbReference>
<feature type="compositionally biased region" description="Low complexity" evidence="2">
    <location>
        <begin position="1103"/>
        <end position="1133"/>
    </location>
</feature>
<dbReference type="PANTHER" id="PTHR28190:SF2">
    <property type="entry name" value="MIGRATION PROTEIN, PUTATIVE (AFU_ORTHOLOGUE AFUA_2G07730)-RELATED"/>
    <property type="match status" value="1"/>
</dbReference>
<dbReference type="GO" id="GO:0005938">
    <property type="term" value="C:cell cortex"/>
    <property type="evidence" value="ECO:0007669"/>
    <property type="project" value="InterPro"/>
</dbReference>
<keyword evidence="1" id="KW-0175">Coiled coil</keyword>
<feature type="compositionally biased region" description="Polar residues" evidence="2">
    <location>
        <begin position="587"/>
        <end position="598"/>
    </location>
</feature>
<feature type="region of interest" description="Disordered" evidence="2">
    <location>
        <begin position="584"/>
        <end position="643"/>
    </location>
</feature>
<feature type="region of interest" description="Disordered" evidence="2">
    <location>
        <begin position="238"/>
        <end position="262"/>
    </location>
</feature>
<dbReference type="KEGG" id="pchm:VFPPC_07410"/>
<dbReference type="GO" id="GO:0000226">
    <property type="term" value="P:microtubule cytoskeleton organization"/>
    <property type="evidence" value="ECO:0007669"/>
    <property type="project" value="TreeGrafter"/>
</dbReference>
<feature type="compositionally biased region" description="Basic residues" evidence="2">
    <location>
        <begin position="875"/>
        <end position="884"/>
    </location>
</feature>
<feature type="compositionally biased region" description="Basic residues" evidence="2">
    <location>
        <begin position="1344"/>
        <end position="1359"/>
    </location>
</feature>
<feature type="coiled-coil region" evidence="1">
    <location>
        <begin position="95"/>
        <end position="228"/>
    </location>
</feature>
<dbReference type="Proteomes" id="UP000078397">
    <property type="component" value="Unassembled WGS sequence"/>
</dbReference>
<feature type="compositionally biased region" description="Polar residues" evidence="2">
    <location>
        <begin position="525"/>
        <end position="534"/>
    </location>
</feature>
<reference evidence="4 5" key="1">
    <citation type="journal article" date="2016" name="PLoS Pathog.">
        <title>Biosynthesis of antibiotic leucinostatins in bio-control fungus Purpureocillium lilacinum and their inhibition on phytophthora revealed by genome mining.</title>
        <authorList>
            <person name="Wang G."/>
            <person name="Liu Z."/>
            <person name="Lin R."/>
            <person name="Li E."/>
            <person name="Mao Z."/>
            <person name="Ling J."/>
            <person name="Yang Y."/>
            <person name="Yin W.B."/>
            <person name="Xie B."/>
        </authorList>
    </citation>
    <scope>NUCLEOTIDE SEQUENCE [LARGE SCALE GENOMIC DNA]</scope>
    <source>
        <strain evidence="4">170</strain>
    </source>
</reference>
<dbReference type="STRING" id="1380566.A0A179F904"/>
<feature type="region of interest" description="Disordered" evidence="2">
    <location>
        <begin position="1095"/>
        <end position="1304"/>
    </location>
</feature>
<feature type="region of interest" description="Disordered" evidence="2">
    <location>
        <begin position="511"/>
        <end position="543"/>
    </location>
</feature>
<evidence type="ECO:0000256" key="1">
    <source>
        <dbReference type="SAM" id="Coils"/>
    </source>
</evidence>
<gene>
    <name evidence="4" type="ORF">VFPPC_07410</name>
</gene>
<dbReference type="RefSeq" id="XP_018139571.1">
    <property type="nucleotide sequence ID" value="XM_018286273.1"/>
</dbReference>
<name>A0A179F904_METCM</name>
<dbReference type="PANTHER" id="PTHR28190">
    <property type="entry name" value="NUCLEAR MIGRATION PROTEIN NUM1"/>
    <property type="match status" value="1"/>
</dbReference>
<protein>
    <submittedName>
        <fullName evidence="4">Nuclear migration protein</fullName>
    </submittedName>
</protein>
<feature type="region of interest" description="Disordered" evidence="2">
    <location>
        <begin position="1"/>
        <end position="77"/>
    </location>
</feature>
<feature type="compositionally biased region" description="Basic and acidic residues" evidence="2">
    <location>
        <begin position="245"/>
        <end position="260"/>
    </location>
</feature>
<organism evidence="4 5">
    <name type="scientific">Pochonia chlamydosporia 170</name>
    <dbReference type="NCBI Taxonomy" id="1380566"/>
    <lineage>
        <taxon>Eukaryota</taxon>
        <taxon>Fungi</taxon>
        <taxon>Dikarya</taxon>
        <taxon>Ascomycota</taxon>
        <taxon>Pezizomycotina</taxon>
        <taxon>Sordariomycetes</taxon>
        <taxon>Hypocreomycetidae</taxon>
        <taxon>Hypocreales</taxon>
        <taxon>Clavicipitaceae</taxon>
        <taxon>Pochonia</taxon>
    </lineage>
</organism>
<feature type="region of interest" description="Disordered" evidence="2">
    <location>
        <begin position="673"/>
        <end position="950"/>
    </location>
</feature>
<dbReference type="InterPro" id="IPR024774">
    <property type="entry name" value="PH_dom-Mcp5-type"/>
</dbReference>